<dbReference type="PROSITE" id="PS01359">
    <property type="entry name" value="ZF_PHD_1"/>
    <property type="match status" value="1"/>
</dbReference>
<dbReference type="STRING" id="1448308.A0A2T2P6L6"/>
<proteinExistence type="predicted"/>
<dbReference type="InterPro" id="IPR001965">
    <property type="entry name" value="Znf_PHD"/>
</dbReference>
<dbReference type="SMART" id="SM00249">
    <property type="entry name" value="PHD"/>
    <property type="match status" value="1"/>
</dbReference>
<feature type="region of interest" description="Disordered" evidence="4">
    <location>
        <begin position="495"/>
        <end position="820"/>
    </location>
</feature>
<feature type="region of interest" description="Disordered" evidence="4">
    <location>
        <begin position="178"/>
        <end position="250"/>
    </location>
</feature>
<dbReference type="InterPro" id="IPR028938">
    <property type="entry name" value="Rsf1-like"/>
</dbReference>
<dbReference type="AlphaFoldDB" id="A0A2T2P6L6"/>
<keyword evidence="3" id="KW-0862">Zinc</keyword>
<dbReference type="SUPFAM" id="SSF57903">
    <property type="entry name" value="FYVE/PHD zinc finger"/>
    <property type="match status" value="1"/>
</dbReference>
<gene>
    <name evidence="6" type="ORF">BS50DRAFT_482251</name>
</gene>
<protein>
    <recommendedName>
        <fullName evidence="5">Zinc finger PHD-type domain-containing protein</fullName>
    </recommendedName>
</protein>
<evidence type="ECO:0000256" key="4">
    <source>
        <dbReference type="SAM" id="MobiDB-lite"/>
    </source>
</evidence>
<evidence type="ECO:0000313" key="7">
    <source>
        <dbReference type="Proteomes" id="UP000240883"/>
    </source>
</evidence>
<keyword evidence="1" id="KW-0479">Metal-binding</keyword>
<dbReference type="InterPro" id="IPR019787">
    <property type="entry name" value="Znf_PHD-finger"/>
</dbReference>
<feature type="domain" description="Zinc finger PHD-type" evidence="5">
    <location>
        <begin position="440"/>
        <end position="492"/>
    </location>
</feature>
<dbReference type="EMBL" id="KZ678129">
    <property type="protein sequence ID" value="PSN73223.1"/>
    <property type="molecule type" value="Genomic_DNA"/>
</dbReference>
<evidence type="ECO:0000313" key="6">
    <source>
        <dbReference type="EMBL" id="PSN73223.1"/>
    </source>
</evidence>
<evidence type="ECO:0000256" key="2">
    <source>
        <dbReference type="ARBA" id="ARBA00022771"/>
    </source>
</evidence>
<reference evidence="6 7" key="1">
    <citation type="journal article" date="2018" name="Front. Microbiol.">
        <title>Genome-Wide Analysis of Corynespora cassiicola Leaf Fall Disease Putative Effectors.</title>
        <authorList>
            <person name="Lopez D."/>
            <person name="Ribeiro S."/>
            <person name="Label P."/>
            <person name="Fumanal B."/>
            <person name="Venisse J.S."/>
            <person name="Kohler A."/>
            <person name="de Oliveira R.R."/>
            <person name="Labutti K."/>
            <person name="Lipzen A."/>
            <person name="Lail K."/>
            <person name="Bauer D."/>
            <person name="Ohm R.A."/>
            <person name="Barry K.W."/>
            <person name="Spatafora J."/>
            <person name="Grigoriev I.V."/>
            <person name="Martin F.M."/>
            <person name="Pujade-Renaud V."/>
        </authorList>
    </citation>
    <scope>NUCLEOTIDE SEQUENCE [LARGE SCALE GENOMIC DNA]</scope>
    <source>
        <strain evidence="6 7">Philippines</strain>
    </source>
</reference>
<keyword evidence="2" id="KW-0863">Zinc-finger</keyword>
<keyword evidence="7" id="KW-1185">Reference proteome</keyword>
<feature type="compositionally biased region" description="Low complexity" evidence="4">
    <location>
        <begin position="697"/>
        <end position="718"/>
    </location>
</feature>
<feature type="region of interest" description="Disordered" evidence="4">
    <location>
        <begin position="147"/>
        <end position="166"/>
    </location>
</feature>
<dbReference type="Proteomes" id="UP000240883">
    <property type="component" value="Unassembled WGS sequence"/>
</dbReference>
<evidence type="ECO:0000259" key="5">
    <source>
        <dbReference type="SMART" id="SM00249"/>
    </source>
</evidence>
<dbReference type="InterPro" id="IPR019786">
    <property type="entry name" value="Zinc_finger_PHD-type_CS"/>
</dbReference>
<feature type="compositionally biased region" description="Basic residues" evidence="4">
    <location>
        <begin position="197"/>
        <end position="221"/>
    </location>
</feature>
<sequence>MAPRKRARDEMEADAPPVEEPSTLHKLRNMWQFANLAQYIHIFGDVVKIDKDIDIEELETECLKPHPSEVLPQIGLALLKHVSSHKGLTLEIFDEYARRQYVAKAPARNPFGVEEAPNRFNDFDVFTKIRVLQQLSTWTLNNPNTIRERMNETEREQTSWRVEPDGWDSQDRTYFILDDNRLYRRTDPPPPPPPQKLKSKSKPKPKARKTRATRSSKRRRQSTSEPDDPVEEEEEVQAQEQKGEEEDDGMGGMKWECLCITYEDYQEFLGSMRKSRDVNEKALCKRIEENIMPQLQRAAEEQARKQARKMKELETMQKLAMAKRSSRISARLEKQKEVEEAEEVKRKRKAELAMAKAEQEKQAKMEEDRESRMITREQRMRERESKRILAEEEVRQLKETSQNPDSVDARVSERHLKAEMKRREEELKKLSEEEETWVFDCEKCGLFGDNLDDGSHSIACEKCNVWQHSKCNKITAAQAERDDFHFICGRCKRKNEEAKQPKLKIKLNAASPNARPGQTNGADQPTPFQSFGSSTAPTQQSSQGHSLSQPPVPQPQPLADGPSLSPRGQALGPPGIQRSEAAFGSPTKRVNGNSSPGHSRPFSSGQHGSLVNNGFPTSSPPPYRAPASPFNNRQAQYQQPNGSPFNAPLPFNLGSSFSRPASSAGPGGPYHSPVKHSPAPSPRPSNGVPNAYNFTNSPHSSFPPSSNQLPSFSPVKQPSSPPPPLHMSSPAPAPIQIGPSPRQMPAHILPDPIPAPSKHDGARPISSHSMSETPIFPPIKALSPTANPQILSPPTKNPSPTPERPQFAAVTHTFEGNMQK</sequence>
<feature type="region of interest" description="Disordered" evidence="4">
    <location>
        <begin position="1"/>
        <end position="21"/>
    </location>
</feature>
<evidence type="ECO:0000256" key="1">
    <source>
        <dbReference type="ARBA" id="ARBA00022723"/>
    </source>
</evidence>
<feature type="compositionally biased region" description="Basic and acidic residues" evidence="4">
    <location>
        <begin position="357"/>
        <end position="398"/>
    </location>
</feature>
<feature type="compositionally biased region" description="Basic and acidic residues" evidence="4">
    <location>
        <begin position="147"/>
        <end position="164"/>
    </location>
</feature>
<dbReference type="InterPro" id="IPR013083">
    <property type="entry name" value="Znf_RING/FYVE/PHD"/>
</dbReference>
<feature type="compositionally biased region" description="Polar residues" evidence="4">
    <location>
        <begin position="630"/>
        <end position="644"/>
    </location>
</feature>
<dbReference type="PANTHER" id="PTHR14296">
    <property type="entry name" value="REMODELING AND SPACING FACTOR 1"/>
    <property type="match status" value="1"/>
</dbReference>
<feature type="compositionally biased region" description="Polar residues" evidence="4">
    <location>
        <begin position="588"/>
        <end position="615"/>
    </location>
</feature>
<dbReference type="Pfam" id="PF00628">
    <property type="entry name" value="PHD"/>
    <property type="match status" value="1"/>
</dbReference>
<dbReference type="InterPro" id="IPR011011">
    <property type="entry name" value="Znf_FYVE_PHD"/>
</dbReference>
<feature type="region of interest" description="Disordered" evidence="4">
    <location>
        <begin position="318"/>
        <end position="413"/>
    </location>
</feature>
<feature type="compositionally biased region" description="Polar residues" evidence="4">
    <location>
        <begin position="784"/>
        <end position="794"/>
    </location>
</feature>
<accession>A0A2T2P6L6</accession>
<feature type="compositionally biased region" description="Polar residues" evidence="4">
    <location>
        <begin position="516"/>
        <end position="548"/>
    </location>
</feature>
<dbReference type="Gene3D" id="3.30.40.10">
    <property type="entry name" value="Zinc/RING finger domain, C3HC4 (zinc finger)"/>
    <property type="match status" value="1"/>
</dbReference>
<evidence type="ECO:0000256" key="3">
    <source>
        <dbReference type="ARBA" id="ARBA00022833"/>
    </source>
</evidence>
<dbReference type="OrthoDB" id="303107at2759"/>
<feature type="compositionally biased region" description="Basic and acidic residues" evidence="4">
    <location>
        <begin position="178"/>
        <end position="187"/>
    </location>
</feature>
<name>A0A2T2P6L6_CORCC</name>
<organism evidence="6 7">
    <name type="scientific">Corynespora cassiicola Philippines</name>
    <dbReference type="NCBI Taxonomy" id="1448308"/>
    <lineage>
        <taxon>Eukaryota</taxon>
        <taxon>Fungi</taxon>
        <taxon>Dikarya</taxon>
        <taxon>Ascomycota</taxon>
        <taxon>Pezizomycotina</taxon>
        <taxon>Dothideomycetes</taxon>
        <taxon>Pleosporomycetidae</taxon>
        <taxon>Pleosporales</taxon>
        <taxon>Corynesporascaceae</taxon>
        <taxon>Corynespora</taxon>
    </lineage>
</organism>
<dbReference type="GO" id="GO:0006355">
    <property type="term" value="P:regulation of DNA-templated transcription"/>
    <property type="evidence" value="ECO:0007669"/>
    <property type="project" value="InterPro"/>
</dbReference>
<dbReference type="GO" id="GO:0008270">
    <property type="term" value="F:zinc ion binding"/>
    <property type="evidence" value="ECO:0007669"/>
    <property type="project" value="UniProtKB-KW"/>
</dbReference>
<dbReference type="PANTHER" id="PTHR14296:SF3">
    <property type="entry name" value="DIKAR, ISOFORM F"/>
    <property type="match status" value="1"/>
</dbReference>
<feature type="compositionally biased region" description="Acidic residues" evidence="4">
    <location>
        <begin position="225"/>
        <end position="249"/>
    </location>
</feature>
<dbReference type="GO" id="GO:0031213">
    <property type="term" value="C:RSF complex"/>
    <property type="evidence" value="ECO:0007669"/>
    <property type="project" value="InterPro"/>
</dbReference>